<evidence type="ECO:0000313" key="2">
    <source>
        <dbReference type="Proteomes" id="UP000001412"/>
    </source>
</evidence>
<dbReference type="HOGENOM" id="CLU_1552654_0_0_9"/>
<keyword evidence="2" id="KW-1185">Reference proteome</keyword>
<dbReference type="AlphaFoldDB" id="Q899V1"/>
<dbReference type="KEGG" id="ctc:CTC_00064"/>
<evidence type="ECO:0000313" key="1">
    <source>
        <dbReference type="EMBL" id="AAO34719.1"/>
    </source>
</evidence>
<accession>Q899V1</accession>
<organism evidence="1 2">
    <name type="scientific">Clostridium tetani (strain Massachusetts / E88)</name>
    <dbReference type="NCBI Taxonomy" id="212717"/>
    <lineage>
        <taxon>Bacteria</taxon>
        <taxon>Bacillati</taxon>
        <taxon>Bacillota</taxon>
        <taxon>Clostridia</taxon>
        <taxon>Eubacteriales</taxon>
        <taxon>Clostridiaceae</taxon>
        <taxon>Clostridium</taxon>
    </lineage>
</organism>
<dbReference type="Proteomes" id="UP000001412">
    <property type="component" value="Chromosome"/>
</dbReference>
<proteinExistence type="predicted"/>
<reference evidence="1 2" key="1">
    <citation type="journal article" date="2003" name="Proc. Natl. Acad. Sci. U.S.A.">
        <title>The genome sequence of Clostridium tetani, the causative agent of tetanus disease.</title>
        <authorList>
            <person name="Brueggemann H."/>
            <person name="Baumer S."/>
            <person name="Fricke W.F."/>
            <person name="Wiezer A."/>
            <person name="Liesegang H."/>
            <person name="Decker I."/>
            <person name="Herzberg C."/>
            <person name="Martinez-Arias R."/>
            <person name="Merkl R."/>
            <person name="Henne A."/>
            <person name="Gottschalk G."/>
        </authorList>
    </citation>
    <scope>NUCLEOTIDE SEQUENCE [LARGE SCALE GENOMIC DNA]</scope>
    <source>
        <strain evidence="2">Massachusetts / E88</strain>
    </source>
</reference>
<protein>
    <submittedName>
        <fullName evidence="1">Uncharacterized protein</fullName>
    </submittedName>
</protein>
<sequence>MYYDITYTIERGINMSIKNSINIGLSKIAKTVGDGANTVAQKSSEFVEISKLNLNISSEKNNIEELYREIGRVVYSKYENGEIIDKDLEDSCQQLGESYNKIIELEDKIDNIKKSTKVNKKKEVKCDTEDICTEYKSTEDSKIEDAKVEELHDSILKPEDDELVENCEGGPCNFTMTDGKDDDLIK</sequence>
<gene>
    <name evidence="1" type="ordered locus">CTC_00064</name>
</gene>
<name>Q899V1_CLOTE</name>
<dbReference type="EMBL" id="AE015927">
    <property type="protein sequence ID" value="AAO34719.1"/>
    <property type="molecule type" value="Genomic_DNA"/>
</dbReference>